<dbReference type="PANTHER" id="PTHR46880">
    <property type="entry name" value="RAS-ASSOCIATING DOMAIN-CONTAINING PROTEIN"/>
    <property type="match status" value="1"/>
</dbReference>
<dbReference type="AlphaFoldDB" id="R7UY53"/>
<name>R7UY53_CAPTE</name>
<reference evidence="2 4" key="2">
    <citation type="journal article" date="2013" name="Nature">
        <title>Insights into bilaterian evolution from three spiralian genomes.</title>
        <authorList>
            <person name="Simakov O."/>
            <person name="Marletaz F."/>
            <person name="Cho S.J."/>
            <person name="Edsinger-Gonzales E."/>
            <person name="Havlak P."/>
            <person name="Hellsten U."/>
            <person name="Kuo D.H."/>
            <person name="Larsson T."/>
            <person name="Lv J."/>
            <person name="Arendt D."/>
            <person name="Savage R."/>
            <person name="Osoegawa K."/>
            <person name="de Jong P."/>
            <person name="Grimwood J."/>
            <person name="Chapman J.A."/>
            <person name="Shapiro H."/>
            <person name="Aerts A."/>
            <person name="Otillar R.P."/>
            <person name="Terry A.Y."/>
            <person name="Boore J.L."/>
            <person name="Grigoriev I.V."/>
            <person name="Lindberg D.R."/>
            <person name="Seaver E.C."/>
            <person name="Weisblat D.A."/>
            <person name="Putnam N.H."/>
            <person name="Rokhsar D.S."/>
        </authorList>
    </citation>
    <scope>NUCLEOTIDE SEQUENCE</scope>
    <source>
        <strain evidence="2 4">I ESC-2004</strain>
    </source>
</reference>
<protein>
    <recommendedName>
        <fullName evidence="1">HAT C-terminal dimerisation domain-containing protein</fullName>
    </recommendedName>
</protein>
<dbReference type="OrthoDB" id="10059291at2759"/>
<dbReference type="Pfam" id="PF05699">
    <property type="entry name" value="Dimer_Tnp_hAT"/>
    <property type="match status" value="1"/>
</dbReference>
<evidence type="ECO:0000313" key="3">
    <source>
        <dbReference type="EnsemblMetazoa" id="CapteP227553"/>
    </source>
</evidence>
<proteinExistence type="predicted"/>
<reference evidence="4" key="1">
    <citation type="submission" date="2012-12" db="EMBL/GenBank/DDBJ databases">
        <authorList>
            <person name="Hellsten U."/>
            <person name="Grimwood J."/>
            <person name="Chapman J.A."/>
            <person name="Shapiro H."/>
            <person name="Aerts A."/>
            <person name="Otillar R.P."/>
            <person name="Terry A.Y."/>
            <person name="Boore J.L."/>
            <person name="Simakov O."/>
            <person name="Marletaz F."/>
            <person name="Cho S.-J."/>
            <person name="Edsinger-Gonzales E."/>
            <person name="Havlak P."/>
            <person name="Kuo D.-H."/>
            <person name="Larsson T."/>
            <person name="Lv J."/>
            <person name="Arendt D."/>
            <person name="Savage R."/>
            <person name="Osoegawa K."/>
            <person name="de Jong P."/>
            <person name="Lindberg D.R."/>
            <person name="Seaver E.C."/>
            <person name="Weisblat D.A."/>
            <person name="Putnam N.H."/>
            <person name="Grigoriev I.V."/>
            <person name="Rokhsar D.S."/>
        </authorList>
    </citation>
    <scope>NUCLEOTIDE SEQUENCE</scope>
    <source>
        <strain evidence="4">I ESC-2004</strain>
    </source>
</reference>
<evidence type="ECO:0000313" key="2">
    <source>
        <dbReference type="EMBL" id="ELU11229.1"/>
    </source>
</evidence>
<dbReference type="InterPro" id="IPR008906">
    <property type="entry name" value="HATC_C_dom"/>
</dbReference>
<evidence type="ECO:0000259" key="1">
    <source>
        <dbReference type="Pfam" id="PF05699"/>
    </source>
</evidence>
<gene>
    <name evidence="2" type="ORF">CAPTEDRAFT_227553</name>
</gene>
<dbReference type="HOGENOM" id="CLU_704462_0_0_1"/>
<sequence length="392" mass="44340">MPYPSSPRVAEQFLHSIMVHGSLGSSIIPPMMAPKVKEVVKVKDILTQLFYFYKHSPVRTAGLTAIKDLLNLPQLKIVKAVDVRWLSHDKAVSTIRKTYAAIIMSLEREATERNDVTAHGLATYMKKAQFIFTLAMLHDLLPLLTLLSKSFQRTAVNLADIHYQVTKTLDALRRLEGGMGSNMADLTNHLASLTLDGINHKASEEEIPAFIKKIHDPFLASVMENLEERFQDMGFLKNFGIFDPCLIQVDGQTFLDEEQQAQLKTISETFPGISHSACHAEWLIFREVLLDLQEKGEQYVVALRRAAEGTTLPNLRRIAHIAMVLPVSTADCERGFSAMKRIKTEQRNRLIDTTLNNLMMITLEGPSCQDMEAHLQEVADKWSKVKNRRIKF</sequence>
<keyword evidence="4" id="KW-1185">Reference proteome</keyword>
<dbReference type="GO" id="GO:0046983">
    <property type="term" value="F:protein dimerization activity"/>
    <property type="evidence" value="ECO:0007669"/>
    <property type="project" value="InterPro"/>
</dbReference>
<dbReference type="STRING" id="283909.R7UY53"/>
<evidence type="ECO:0000313" key="4">
    <source>
        <dbReference type="Proteomes" id="UP000014760"/>
    </source>
</evidence>
<dbReference type="EMBL" id="AMQN01005803">
    <property type="status" value="NOT_ANNOTATED_CDS"/>
    <property type="molecule type" value="Genomic_DNA"/>
</dbReference>
<dbReference type="SUPFAM" id="SSF53098">
    <property type="entry name" value="Ribonuclease H-like"/>
    <property type="match status" value="1"/>
</dbReference>
<dbReference type="InterPro" id="IPR012337">
    <property type="entry name" value="RNaseH-like_sf"/>
</dbReference>
<accession>R7UY53</accession>
<dbReference type="OMA" id="ENICSEW"/>
<dbReference type="Proteomes" id="UP000014760">
    <property type="component" value="Unassembled WGS sequence"/>
</dbReference>
<organism evidence="2">
    <name type="scientific">Capitella teleta</name>
    <name type="common">Polychaete worm</name>
    <dbReference type="NCBI Taxonomy" id="283909"/>
    <lineage>
        <taxon>Eukaryota</taxon>
        <taxon>Metazoa</taxon>
        <taxon>Spiralia</taxon>
        <taxon>Lophotrochozoa</taxon>
        <taxon>Annelida</taxon>
        <taxon>Polychaeta</taxon>
        <taxon>Sedentaria</taxon>
        <taxon>Scolecida</taxon>
        <taxon>Capitellidae</taxon>
        <taxon>Capitella</taxon>
    </lineage>
</organism>
<dbReference type="EnsemblMetazoa" id="CapteT227553">
    <property type="protein sequence ID" value="CapteP227553"/>
    <property type="gene ID" value="CapteG227553"/>
</dbReference>
<dbReference type="EMBL" id="AMQN01005802">
    <property type="status" value="NOT_ANNOTATED_CDS"/>
    <property type="molecule type" value="Genomic_DNA"/>
</dbReference>
<reference evidence="3" key="3">
    <citation type="submission" date="2015-06" db="UniProtKB">
        <authorList>
            <consortium name="EnsemblMetazoa"/>
        </authorList>
    </citation>
    <scope>IDENTIFICATION</scope>
</reference>
<dbReference type="PANTHER" id="PTHR46880:SF5">
    <property type="entry name" value="DUF4371 DOMAIN-CONTAINING PROTEIN"/>
    <property type="match status" value="1"/>
</dbReference>
<feature type="domain" description="HAT C-terminal dimerisation" evidence="1">
    <location>
        <begin position="309"/>
        <end position="361"/>
    </location>
</feature>
<dbReference type="EMBL" id="KB296865">
    <property type="protein sequence ID" value="ELU11229.1"/>
    <property type="molecule type" value="Genomic_DNA"/>
</dbReference>